<accession>A0ABW0GJW6</accession>
<dbReference type="RefSeq" id="WP_340269155.1">
    <property type="nucleotide sequence ID" value="NZ_JBBEOG010000003.1"/>
</dbReference>
<evidence type="ECO:0000313" key="4">
    <source>
        <dbReference type="EMBL" id="MFC5379934.1"/>
    </source>
</evidence>
<sequence>MTPSTSMSLAEAKAHLSEVVSRVGAQHERVLVTVHGTPSAVLIAPADLESLEETIAVLSDGDAVARLRASETELAAGLGESEADLTASMHARRDPAPS</sequence>
<proteinExistence type="inferred from homology"/>
<evidence type="ECO:0000256" key="3">
    <source>
        <dbReference type="SAM" id="MobiDB-lite"/>
    </source>
</evidence>
<dbReference type="Gene3D" id="3.40.1620.10">
    <property type="entry name" value="YefM-like domain"/>
    <property type="match status" value="1"/>
</dbReference>
<keyword evidence="5" id="KW-1185">Reference proteome</keyword>
<comment type="function">
    <text evidence="2">Antitoxin component of a type II toxin-antitoxin (TA) system.</text>
</comment>
<dbReference type="InterPro" id="IPR051405">
    <property type="entry name" value="phD/YefM_antitoxin"/>
</dbReference>
<evidence type="ECO:0000256" key="1">
    <source>
        <dbReference type="ARBA" id="ARBA00009981"/>
    </source>
</evidence>
<dbReference type="Gene3D" id="1.10.1220.170">
    <property type="match status" value="1"/>
</dbReference>
<evidence type="ECO:0000256" key="2">
    <source>
        <dbReference type="RuleBase" id="RU362080"/>
    </source>
</evidence>
<feature type="region of interest" description="Disordered" evidence="3">
    <location>
        <begin position="75"/>
        <end position="98"/>
    </location>
</feature>
<dbReference type="InterPro" id="IPR006442">
    <property type="entry name" value="Antitoxin_Phd/YefM"/>
</dbReference>
<comment type="similarity">
    <text evidence="1 2">Belongs to the phD/YefM antitoxin family.</text>
</comment>
<protein>
    <recommendedName>
        <fullName evidence="2">Antitoxin</fullName>
    </recommendedName>
</protein>
<organism evidence="4 5">
    <name type="scientific">Aquipuribacter nitratireducens</name>
    <dbReference type="NCBI Taxonomy" id="650104"/>
    <lineage>
        <taxon>Bacteria</taxon>
        <taxon>Bacillati</taxon>
        <taxon>Actinomycetota</taxon>
        <taxon>Actinomycetes</taxon>
        <taxon>Micrococcales</taxon>
        <taxon>Intrasporangiaceae</taxon>
        <taxon>Aquipuribacter</taxon>
    </lineage>
</organism>
<dbReference type="Proteomes" id="UP001596122">
    <property type="component" value="Unassembled WGS sequence"/>
</dbReference>
<name>A0ABW0GJW6_9MICO</name>
<dbReference type="NCBIfam" id="TIGR01552">
    <property type="entry name" value="phd_fam"/>
    <property type="match status" value="1"/>
</dbReference>
<dbReference type="PANTHER" id="PTHR33713">
    <property type="entry name" value="ANTITOXIN YAFN-RELATED"/>
    <property type="match status" value="1"/>
</dbReference>
<dbReference type="Pfam" id="PF02604">
    <property type="entry name" value="PhdYeFM_antitox"/>
    <property type="match status" value="1"/>
</dbReference>
<comment type="caution">
    <text evidence="4">The sequence shown here is derived from an EMBL/GenBank/DDBJ whole genome shotgun (WGS) entry which is preliminary data.</text>
</comment>
<dbReference type="EMBL" id="JBHSLD010000004">
    <property type="protein sequence ID" value="MFC5379934.1"/>
    <property type="molecule type" value="Genomic_DNA"/>
</dbReference>
<reference evidence="5" key="1">
    <citation type="journal article" date="2019" name="Int. J. Syst. Evol. Microbiol.">
        <title>The Global Catalogue of Microorganisms (GCM) 10K type strain sequencing project: providing services to taxonomists for standard genome sequencing and annotation.</title>
        <authorList>
            <consortium name="The Broad Institute Genomics Platform"/>
            <consortium name="The Broad Institute Genome Sequencing Center for Infectious Disease"/>
            <person name="Wu L."/>
            <person name="Ma J."/>
        </authorList>
    </citation>
    <scope>NUCLEOTIDE SEQUENCE [LARGE SCALE GENOMIC DNA]</scope>
    <source>
        <strain evidence="5">CCUG 43114</strain>
    </source>
</reference>
<dbReference type="SUPFAM" id="SSF143120">
    <property type="entry name" value="YefM-like"/>
    <property type="match status" value="1"/>
</dbReference>
<dbReference type="PANTHER" id="PTHR33713:SF10">
    <property type="entry name" value="ANTITOXIN YAFN"/>
    <property type="match status" value="1"/>
</dbReference>
<dbReference type="InterPro" id="IPR036165">
    <property type="entry name" value="YefM-like_sf"/>
</dbReference>
<evidence type="ECO:0000313" key="5">
    <source>
        <dbReference type="Proteomes" id="UP001596122"/>
    </source>
</evidence>
<gene>
    <name evidence="4" type="ORF">ACFPJ6_03920</name>
</gene>